<dbReference type="RefSeq" id="WP_152260201.1">
    <property type="nucleotide sequence ID" value="NZ_CP045143.1"/>
</dbReference>
<dbReference type="EMBL" id="CP045143">
    <property type="protein sequence ID" value="QFR22510.1"/>
    <property type="molecule type" value="Genomic_DNA"/>
</dbReference>
<dbReference type="Gene3D" id="2.20.28.30">
    <property type="entry name" value="RNA polymerase ii, chain L"/>
    <property type="match status" value="1"/>
</dbReference>
<reference evidence="1 2" key="1">
    <citation type="submission" date="2019-10" db="EMBL/GenBank/DDBJ databases">
        <title>The completed genome of Lactobacillus harbinensis M1.</title>
        <authorList>
            <person name="Zheng Y."/>
        </authorList>
    </citation>
    <scope>NUCLEOTIDE SEQUENCE [LARGE SCALE GENOMIC DNA]</scope>
    <source>
        <strain evidence="1 2">M1</strain>
    </source>
</reference>
<evidence type="ECO:0000313" key="1">
    <source>
        <dbReference type="EMBL" id="QFR22510.1"/>
    </source>
</evidence>
<gene>
    <name evidence="1" type="ORF">D1010_03105</name>
</gene>
<dbReference type="KEGG" id="lhb:D1010_03105"/>
<name>A0A5P8M1Y2_9LACO</name>
<sequence length="45" mass="4885">MYHTGDKPGVGNYKCTNCGEIITLNQVTDTLPPCPSCNGTNWVKL</sequence>
<dbReference type="Proteomes" id="UP000326779">
    <property type="component" value="Chromosome"/>
</dbReference>
<evidence type="ECO:0000313" key="2">
    <source>
        <dbReference type="Proteomes" id="UP000326779"/>
    </source>
</evidence>
<accession>A0A5P8M1Y2</accession>
<dbReference type="InterPro" id="IPR009912">
    <property type="entry name" value="DUF1451"/>
</dbReference>
<proteinExistence type="predicted"/>
<protein>
    <submittedName>
        <fullName evidence="1">Uncharacterized protein</fullName>
    </submittedName>
</protein>
<organism evidence="1 2">
    <name type="scientific">Schleiferilactobacillus harbinensis</name>
    <dbReference type="NCBI Taxonomy" id="304207"/>
    <lineage>
        <taxon>Bacteria</taxon>
        <taxon>Bacillati</taxon>
        <taxon>Bacillota</taxon>
        <taxon>Bacilli</taxon>
        <taxon>Lactobacillales</taxon>
        <taxon>Lactobacillaceae</taxon>
        <taxon>Schleiferilactobacillus</taxon>
    </lineage>
</organism>
<dbReference type="Pfam" id="PF07295">
    <property type="entry name" value="DUF1451"/>
    <property type="match status" value="1"/>
</dbReference>
<dbReference type="AlphaFoldDB" id="A0A5P8M1Y2"/>